<comment type="subcellular location">
    <subcellularLocation>
        <location evidence="6">Cytoplasm</location>
    </subcellularLocation>
</comment>
<sequence length="82" mass="9291">MAAVKFEYAMARLETIVAELEKGDLPLDDSLKIFEEGIRLSKTCLKMLEDAERKVEILVQEKDGKKRIQAFSPGEDETESSQ</sequence>
<keyword evidence="3 6" id="KW-0540">Nuclease</keyword>
<dbReference type="NCBIfam" id="TIGR01280">
    <property type="entry name" value="xseB"/>
    <property type="match status" value="1"/>
</dbReference>
<comment type="similarity">
    <text evidence="1 6">Belongs to the XseB family.</text>
</comment>
<dbReference type="GO" id="GO:0008855">
    <property type="term" value="F:exodeoxyribonuclease VII activity"/>
    <property type="evidence" value="ECO:0007669"/>
    <property type="project" value="UniProtKB-EC"/>
</dbReference>
<dbReference type="PANTHER" id="PTHR34137:SF1">
    <property type="entry name" value="EXODEOXYRIBONUCLEASE 7 SMALL SUBUNIT"/>
    <property type="match status" value="1"/>
</dbReference>
<dbReference type="EMBL" id="CAJNBJ010000016">
    <property type="protein sequence ID" value="CAE6757169.1"/>
    <property type="molecule type" value="Genomic_DNA"/>
</dbReference>
<dbReference type="SUPFAM" id="SSF116842">
    <property type="entry name" value="XseB-like"/>
    <property type="match status" value="1"/>
</dbReference>
<proteinExistence type="inferred from homology"/>
<evidence type="ECO:0000313" key="8">
    <source>
        <dbReference type="Proteomes" id="UP000675880"/>
    </source>
</evidence>
<dbReference type="NCBIfam" id="NF002140">
    <property type="entry name" value="PRK00977.1-4"/>
    <property type="match status" value="1"/>
</dbReference>
<comment type="caution">
    <text evidence="7">The sequence shown here is derived from an EMBL/GenBank/DDBJ whole genome shotgun (WGS) entry which is preliminary data.</text>
</comment>
<evidence type="ECO:0000256" key="2">
    <source>
        <dbReference type="ARBA" id="ARBA00022490"/>
    </source>
</evidence>
<reference evidence="7 8" key="1">
    <citation type="submission" date="2021-02" db="EMBL/GenBank/DDBJ databases">
        <authorList>
            <person name="Han P."/>
        </authorList>
    </citation>
    <scope>NUCLEOTIDE SEQUENCE [LARGE SCALE GENOMIC DNA]</scope>
    <source>
        <strain evidence="7">Candidatus Nitrospira sp. ZN2</strain>
    </source>
</reference>
<gene>
    <name evidence="6 7" type="primary">xseB</name>
    <name evidence="7" type="ORF">NSPZN2_30461</name>
</gene>
<accession>A0ABM8RK50</accession>
<keyword evidence="2 6" id="KW-0963">Cytoplasm</keyword>
<keyword evidence="8" id="KW-1185">Reference proteome</keyword>
<name>A0ABM8RK50_9BACT</name>
<keyword evidence="5 6" id="KW-0269">Exonuclease</keyword>
<dbReference type="RefSeq" id="WP_213042618.1">
    <property type="nucleotide sequence ID" value="NZ_CAJNBJ010000016.1"/>
</dbReference>
<comment type="catalytic activity">
    <reaction evidence="6">
        <text>Exonucleolytic cleavage in either 5'- to 3'- or 3'- to 5'-direction to yield nucleoside 5'-phosphates.</text>
        <dbReference type="EC" id="3.1.11.6"/>
    </reaction>
</comment>
<evidence type="ECO:0000256" key="6">
    <source>
        <dbReference type="HAMAP-Rule" id="MF_00337"/>
    </source>
</evidence>
<keyword evidence="4 6" id="KW-0378">Hydrolase</keyword>
<dbReference type="Proteomes" id="UP000675880">
    <property type="component" value="Unassembled WGS sequence"/>
</dbReference>
<evidence type="ECO:0000256" key="5">
    <source>
        <dbReference type="ARBA" id="ARBA00022839"/>
    </source>
</evidence>
<comment type="subunit">
    <text evidence="6">Heterooligomer composed of large and small subunits.</text>
</comment>
<dbReference type="EC" id="3.1.11.6" evidence="6"/>
<evidence type="ECO:0000256" key="3">
    <source>
        <dbReference type="ARBA" id="ARBA00022722"/>
    </source>
</evidence>
<evidence type="ECO:0000313" key="7">
    <source>
        <dbReference type="EMBL" id="CAE6757169.1"/>
    </source>
</evidence>
<dbReference type="Pfam" id="PF02609">
    <property type="entry name" value="Exonuc_VII_S"/>
    <property type="match status" value="1"/>
</dbReference>
<dbReference type="InterPro" id="IPR037004">
    <property type="entry name" value="Exonuc_VII_ssu_sf"/>
</dbReference>
<evidence type="ECO:0000256" key="1">
    <source>
        <dbReference type="ARBA" id="ARBA00009998"/>
    </source>
</evidence>
<dbReference type="HAMAP" id="MF_00337">
    <property type="entry name" value="Exonuc_7_S"/>
    <property type="match status" value="1"/>
</dbReference>
<dbReference type="Gene3D" id="1.10.287.1040">
    <property type="entry name" value="Exonuclease VII, small subunit"/>
    <property type="match status" value="1"/>
</dbReference>
<protein>
    <recommendedName>
        <fullName evidence="6">Exodeoxyribonuclease 7 small subunit</fullName>
        <ecNumber evidence="6">3.1.11.6</ecNumber>
    </recommendedName>
    <alternativeName>
        <fullName evidence="6">Exodeoxyribonuclease VII small subunit</fullName>
        <shortName evidence="6">Exonuclease VII small subunit</shortName>
    </alternativeName>
</protein>
<organism evidence="7 8">
    <name type="scientific">Nitrospira defluvii</name>
    <dbReference type="NCBI Taxonomy" id="330214"/>
    <lineage>
        <taxon>Bacteria</taxon>
        <taxon>Pseudomonadati</taxon>
        <taxon>Nitrospirota</taxon>
        <taxon>Nitrospiria</taxon>
        <taxon>Nitrospirales</taxon>
        <taxon>Nitrospiraceae</taxon>
        <taxon>Nitrospira</taxon>
    </lineage>
</organism>
<dbReference type="PANTHER" id="PTHR34137">
    <property type="entry name" value="EXODEOXYRIBONUCLEASE 7 SMALL SUBUNIT"/>
    <property type="match status" value="1"/>
</dbReference>
<comment type="function">
    <text evidence="6">Bidirectionally degrades single-stranded DNA into large acid-insoluble oligonucleotides, which are then degraded further into small acid-soluble oligonucleotides.</text>
</comment>
<evidence type="ECO:0000256" key="4">
    <source>
        <dbReference type="ARBA" id="ARBA00022801"/>
    </source>
</evidence>
<dbReference type="InterPro" id="IPR003761">
    <property type="entry name" value="Exonuc_VII_S"/>
</dbReference>